<evidence type="ECO:0000313" key="1">
    <source>
        <dbReference type="EMBL" id="BBM53925.1"/>
    </source>
</evidence>
<proteinExistence type="predicted"/>
<sequence length="62" mass="7116">MELMDLKKLILITVLGMTVVSCSLFSPSRWAEYEKDRAGSGRRCYRNSYGNIFCEDGNGNRY</sequence>
<dbReference type="EMBL" id="AP019841">
    <property type="protein sequence ID" value="BBM53925.1"/>
    <property type="molecule type" value="Genomic_DNA"/>
</dbReference>
<name>A0A510KVS8_9FUSO</name>
<accession>A0A510KVS8</accession>
<organism evidence="1 2">
    <name type="scientific">Leptotrichia wadei</name>
    <dbReference type="NCBI Taxonomy" id="157687"/>
    <lineage>
        <taxon>Bacteria</taxon>
        <taxon>Fusobacteriati</taxon>
        <taxon>Fusobacteriota</taxon>
        <taxon>Fusobacteriia</taxon>
        <taxon>Fusobacteriales</taxon>
        <taxon>Leptotrichiaceae</taxon>
        <taxon>Leptotrichia</taxon>
    </lineage>
</organism>
<dbReference type="Proteomes" id="UP000321944">
    <property type="component" value="Chromosome"/>
</dbReference>
<dbReference type="PROSITE" id="PS51257">
    <property type="entry name" value="PROKAR_LIPOPROTEIN"/>
    <property type="match status" value="1"/>
</dbReference>
<protein>
    <recommendedName>
        <fullName evidence="3">Lipoprotein</fullName>
    </recommendedName>
</protein>
<dbReference type="AlphaFoldDB" id="A0A510KVS8"/>
<evidence type="ECO:0008006" key="3">
    <source>
        <dbReference type="Google" id="ProtNLM"/>
    </source>
</evidence>
<gene>
    <name evidence="1" type="ORF">JMUB3936_0192</name>
</gene>
<reference evidence="1 2" key="1">
    <citation type="submission" date="2019-07" db="EMBL/GenBank/DDBJ databases">
        <title>Complete Genome Sequence of Leptotrichia wadei Strain JMUB3936.</title>
        <authorList>
            <person name="Watanabe S."/>
            <person name="Cui L."/>
        </authorList>
    </citation>
    <scope>NUCLEOTIDE SEQUENCE [LARGE SCALE GENOMIC DNA]</scope>
    <source>
        <strain evidence="1 2">JMUB3936</strain>
    </source>
</reference>
<evidence type="ECO:0000313" key="2">
    <source>
        <dbReference type="Proteomes" id="UP000321944"/>
    </source>
</evidence>